<dbReference type="EMBL" id="NPDR01000002">
    <property type="protein sequence ID" value="PJZ49764.1"/>
    <property type="molecule type" value="Genomic_DNA"/>
</dbReference>
<dbReference type="RefSeq" id="WP_100709366.1">
    <property type="nucleotide sequence ID" value="NZ_NPDR01000002.1"/>
</dbReference>
<dbReference type="Proteomes" id="UP000231926">
    <property type="component" value="Unassembled WGS sequence"/>
</dbReference>
<dbReference type="InterPro" id="IPR011042">
    <property type="entry name" value="6-blade_b-propeller_TolB-like"/>
</dbReference>
<dbReference type="OrthoDB" id="9792285at2"/>
<evidence type="ECO:0000313" key="2">
    <source>
        <dbReference type="EMBL" id="PJZ49764.1"/>
    </source>
</evidence>
<feature type="chain" id="PRO_5014741364" description="Fibronectin type-III domain-containing protein" evidence="1">
    <location>
        <begin position="20"/>
        <end position="692"/>
    </location>
</feature>
<dbReference type="SUPFAM" id="SSF63829">
    <property type="entry name" value="Calcium-dependent phosphotriesterase"/>
    <property type="match status" value="1"/>
</dbReference>
<dbReference type="InterPro" id="IPR013783">
    <property type="entry name" value="Ig-like_fold"/>
</dbReference>
<organism evidence="2 3">
    <name type="scientific">Leptospira saintgironsiae</name>
    <dbReference type="NCBI Taxonomy" id="2023183"/>
    <lineage>
        <taxon>Bacteria</taxon>
        <taxon>Pseudomonadati</taxon>
        <taxon>Spirochaetota</taxon>
        <taxon>Spirochaetia</taxon>
        <taxon>Leptospirales</taxon>
        <taxon>Leptospiraceae</taxon>
        <taxon>Leptospira</taxon>
    </lineage>
</organism>
<evidence type="ECO:0008006" key="4">
    <source>
        <dbReference type="Google" id="ProtNLM"/>
    </source>
</evidence>
<gene>
    <name evidence="2" type="ORF">CH362_05400</name>
</gene>
<proteinExistence type="predicted"/>
<feature type="signal peptide" evidence="1">
    <location>
        <begin position="1"/>
        <end position="19"/>
    </location>
</feature>
<keyword evidence="1" id="KW-0732">Signal</keyword>
<dbReference type="Gene3D" id="2.120.10.30">
    <property type="entry name" value="TolB, C-terminal domain"/>
    <property type="match status" value="1"/>
</dbReference>
<evidence type="ECO:0000256" key="1">
    <source>
        <dbReference type="SAM" id="SignalP"/>
    </source>
</evidence>
<comment type="caution">
    <text evidence="2">The sequence shown here is derived from an EMBL/GenBank/DDBJ whole genome shotgun (WGS) entry which is preliminary data.</text>
</comment>
<dbReference type="AlphaFoldDB" id="A0A2M9YDY6"/>
<evidence type="ECO:0000313" key="3">
    <source>
        <dbReference type="Proteomes" id="UP000231926"/>
    </source>
</evidence>
<dbReference type="PROSITE" id="PS51257">
    <property type="entry name" value="PROKAR_LIPOPROTEIN"/>
    <property type="match status" value="1"/>
</dbReference>
<sequence length="692" mass="74531">MRKITVCFLISTLSLFSCSPDGKSFDPVGALLAVISPNGGTGNPTDPGPPADAPQWVSASDAIFANKVEISWDPIPASEYRIFRKSEFESNYQQIGTSSDPFFSDTVSDTQKSFQYAVQAVTLDGNLSSMSLFDTGGIANNAGCLAKLNSFGGGTSQFLRFRSGFSGDTQSVASWGNLLLISSGGNVYLLNTSRDIIGIWTGISAEEMVTDASNRIFALSGKKVFELFSDCSQASIIDLPADSSPKDLAIDTTGNLYISEANFNTGTDRIFKYSSAGNLLKSWDLPGTFRQPNAIYIHPADGSLLVADNSSFDLFQYDISGDTPIQLAFKDIFVGQIIDMTMTGNQIIVAIKRNSSPDPGNYLVRFHSGMAGGSVLLPITPSLNSTIESISIDSRTGNVFAADSEKGFVVSCSAPIFTPCFRDIVGSSPLSIVRDANQNFYILHYKGMITKLNPNGAYLSSFFLPTYQGLAISGVDMEIEGDTLFVSGRTFNNTVLVKVGTNFTGQSIGLLPSGSFSVWTNIAIHDGKVFSDYVGIGDEDFFTYSNYFSINGNDEGNYSATPLRELTIYSTLALETDYDSSFYHMIEAQGEGDIYIGISKFNSKTLQWTTLAGSESGVQFQHLTTDKIGGLYTVEGSANNGFKVTKRNGNFGNLGEVAIPSNQITVNTIYVSDTGSSAFLATPWTLHKIMLP</sequence>
<keyword evidence="3" id="KW-1185">Reference proteome</keyword>
<protein>
    <recommendedName>
        <fullName evidence="4">Fibronectin type-III domain-containing protein</fullName>
    </recommendedName>
</protein>
<name>A0A2M9YDY6_9LEPT</name>
<accession>A0A2M9YDY6</accession>
<reference evidence="2 3" key="1">
    <citation type="submission" date="2017-07" db="EMBL/GenBank/DDBJ databases">
        <title>Leptospira spp. isolated from tropical soils.</title>
        <authorList>
            <person name="Thibeaux R."/>
            <person name="Iraola G."/>
            <person name="Ferres I."/>
            <person name="Bierque E."/>
            <person name="Girault D."/>
            <person name="Soupe-Gilbert M.-E."/>
            <person name="Picardeau M."/>
            <person name="Goarant C."/>
        </authorList>
    </citation>
    <scope>NUCLEOTIDE SEQUENCE [LARGE SCALE GENOMIC DNA]</scope>
    <source>
        <strain evidence="2 3">FH4-C-A2</strain>
    </source>
</reference>
<dbReference type="Gene3D" id="2.60.40.10">
    <property type="entry name" value="Immunoglobulins"/>
    <property type="match status" value="1"/>
</dbReference>